<evidence type="ECO:0000256" key="1">
    <source>
        <dbReference type="SAM" id="Phobius"/>
    </source>
</evidence>
<feature type="transmembrane region" description="Helical" evidence="1">
    <location>
        <begin position="20"/>
        <end position="43"/>
    </location>
</feature>
<organism evidence="2">
    <name type="scientific">viral metagenome</name>
    <dbReference type="NCBI Taxonomy" id="1070528"/>
    <lineage>
        <taxon>unclassified sequences</taxon>
        <taxon>metagenomes</taxon>
        <taxon>organismal metagenomes</taxon>
    </lineage>
</organism>
<keyword evidence="1" id="KW-0812">Transmembrane</keyword>
<name>A0A6C0DHL8_9ZZZZ</name>
<proteinExistence type="predicted"/>
<protein>
    <submittedName>
        <fullName evidence="2">Uncharacterized protein</fullName>
    </submittedName>
</protein>
<feature type="transmembrane region" description="Helical" evidence="1">
    <location>
        <begin position="50"/>
        <end position="68"/>
    </location>
</feature>
<sequence>MDSLMNTFFSPLGKEWCLYYFFVLVFVFIISLLAVIASLIEVINLKKKTFSSVLMTLLPILTYAILYFQSRLIYSMCVGSLK</sequence>
<keyword evidence="1" id="KW-0472">Membrane</keyword>
<evidence type="ECO:0000313" key="2">
    <source>
        <dbReference type="EMBL" id="QHT15419.1"/>
    </source>
</evidence>
<dbReference type="EMBL" id="MN739610">
    <property type="protein sequence ID" value="QHT15419.1"/>
    <property type="molecule type" value="Genomic_DNA"/>
</dbReference>
<keyword evidence="1" id="KW-1133">Transmembrane helix</keyword>
<reference evidence="2" key="1">
    <citation type="journal article" date="2020" name="Nature">
        <title>Giant virus diversity and host interactions through global metagenomics.</title>
        <authorList>
            <person name="Schulz F."/>
            <person name="Roux S."/>
            <person name="Paez-Espino D."/>
            <person name="Jungbluth S."/>
            <person name="Walsh D.A."/>
            <person name="Denef V.J."/>
            <person name="McMahon K.D."/>
            <person name="Konstantinidis K.T."/>
            <person name="Eloe-Fadrosh E.A."/>
            <person name="Kyrpides N.C."/>
            <person name="Woyke T."/>
        </authorList>
    </citation>
    <scope>NUCLEOTIDE SEQUENCE</scope>
    <source>
        <strain evidence="2">GVMAG-M-3300023174-144</strain>
    </source>
</reference>
<dbReference type="AlphaFoldDB" id="A0A6C0DHL8"/>
<accession>A0A6C0DHL8</accession>